<proteinExistence type="predicted"/>
<feature type="signal peptide" evidence="1">
    <location>
        <begin position="1"/>
        <end position="24"/>
    </location>
</feature>
<gene>
    <name evidence="2" type="ORF">LA76x_3676</name>
</gene>
<dbReference type="Proteomes" id="UP000060787">
    <property type="component" value="Chromosome"/>
</dbReference>
<feature type="chain" id="PRO_5006597261" description="Thioredoxin domain-containing protein" evidence="1">
    <location>
        <begin position="25"/>
        <end position="306"/>
    </location>
</feature>
<reference evidence="2 3" key="1">
    <citation type="journal article" date="2015" name="BMC Genomics">
        <title>Comparative genomics and metabolic profiling of the genus Lysobacter.</title>
        <authorList>
            <person name="de Bruijn I."/>
            <person name="Cheng X."/>
            <person name="de Jager V."/>
            <person name="Exposito R.G."/>
            <person name="Watrous J."/>
            <person name="Patel N."/>
            <person name="Postma J."/>
            <person name="Dorrestein P.C."/>
            <person name="Kobayashi D."/>
            <person name="Raaijmakers J.M."/>
        </authorList>
    </citation>
    <scope>NUCLEOTIDE SEQUENCE [LARGE SCALE GENOMIC DNA]</scope>
    <source>
        <strain evidence="2 3">76</strain>
    </source>
</reference>
<evidence type="ECO:0008006" key="4">
    <source>
        <dbReference type="Google" id="ProtNLM"/>
    </source>
</evidence>
<evidence type="ECO:0000256" key="1">
    <source>
        <dbReference type="SAM" id="SignalP"/>
    </source>
</evidence>
<evidence type="ECO:0000313" key="2">
    <source>
        <dbReference type="EMBL" id="ALN81798.1"/>
    </source>
</evidence>
<dbReference type="EMBL" id="CP011129">
    <property type="protein sequence ID" value="ALN81798.1"/>
    <property type="molecule type" value="Genomic_DNA"/>
</dbReference>
<accession>A0A0S2FE40</accession>
<dbReference type="RefSeq" id="WP_057918740.1">
    <property type="nucleotide sequence ID" value="NZ_CP011129.1"/>
</dbReference>
<organism evidence="2 3">
    <name type="scientific">Lysobacter antibioticus</name>
    <dbReference type="NCBI Taxonomy" id="84531"/>
    <lineage>
        <taxon>Bacteria</taxon>
        <taxon>Pseudomonadati</taxon>
        <taxon>Pseudomonadota</taxon>
        <taxon>Gammaproteobacteria</taxon>
        <taxon>Lysobacterales</taxon>
        <taxon>Lysobacteraceae</taxon>
        <taxon>Lysobacter</taxon>
    </lineage>
</organism>
<keyword evidence="3" id="KW-1185">Reference proteome</keyword>
<dbReference type="PATRIC" id="fig|84531.8.peg.3694"/>
<protein>
    <recommendedName>
        <fullName evidence="4">Thioredoxin domain-containing protein</fullName>
    </recommendedName>
</protein>
<dbReference type="STRING" id="84531.LA76x_3676"/>
<dbReference type="KEGG" id="lab:LA76x_3676"/>
<dbReference type="AlphaFoldDB" id="A0A0S2FE40"/>
<sequence>MKHSSLLAKATSFLCALACAVSSAQPLKATAFEEKLQQFDSVIDSVLSKSDSEKASAIERSYRELFENESAQAQANRSAKDLSLGFRAASQAAFYTLDERYIDDMSHYLKALEARRQATPAQFAAMYGALVQTRNLDAAQALYSQHANPEMEPLPRREQMPATQKGPREWSISEQGVLSLKLHPARAAEIIVISHPSCDFTRRAVQDLKEVPGGSASFFRGAHWLTPQDRRFKVDVLRSWNQQHPDARMSIVYKEKEWRGIDAWSTPTFYFIKDGRVVRKIVGWPGPERVRDVIDAAREIGISDAR</sequence>
<evidence type="ECO:0000313" key="3">
    <source>
        <dbReference type="Proteomes" id="UP000060787"/>
    </source>
</evidence>
<name>A0A0S2FE40_LYSAN</name>
<keyword evidence="1" id="KW-0732">Signal</keyword>